<reference evidence="1 2" key="1">
    <citation type="submission" date="2021-01" db="EMBL/GenBank/DDBJ databases">
        <title>Whole genome shotgun sequence of Actinoplanes deccanensis NBRC 13994.</title>
        <authorList>
            <person name="Komaki H."/>
            <person name="Tamura T."/>
        </authorList>
    </citation>
    <scope>NUCLEOTIDE SEQUENCE [LARGE SCALE GENOMIC DNA]</scope>
    <source>
        <strain evidence="1 2">NBRC 13994</strain>
    </source>
</reference>
<dbReference type="EMBL" id="BOMI01000014">
    <property type="protein sequence ID" value="GID72402.1"/>
    <property type="molecule type" value="Genomic_DNA"/>
</dbReference>
<comment type="caution">
    <text evidence="1">The sequence shown here is derived from an EMBL/GenBank/DDBJ whole genome shotgun (WGS) entry which is preliminary data.</text>
</comment>
<name>A0ABQ3XXC9_9ACTN</name>
<dbReference type="Proteomes" id="UP000609879">
    <property type="component" value="Unassembled WGS sequence"/>
</dbReference>
<proteinExistence type="predicted"/>
<organism evidence="1 2">
    <name type="scientific">Paractinoplanes deccanensis</name>
    <dbReference type="NCBI Taxonomy" id="113561"/>
    <lineage>
        <taxon>Bacteria</taxon>
        <taxon>Bacillati</taxon>
        <taxon>Actinomycetota</taxon>
        <taxon>Actinomycetes</taxon>
        <taxon>Micromonosporales</taxon>
        <taxon>Micromonosporaceae</taxon>
        <taxon>Paractinoplanes</taxon>
    </lineage>
</organism>
<evidence type="ECO:0000313" key="2">
    <source>
        <dbReference type="Proteomes" id="UP000609879"/>
    </source>
</evidence>
<dbReference type="RefSeq" id="WP_379035453.1">
    <property type="nucleotide sequence ID" value="NZ_JBHRZA010000002.1"/>
</dbReference>
<protein>
    <submittedName>
        <fullName evidence="1">Uncharacterized protein</fullName>
    </submittedName>
</protein>
<evidence type="ECO:0000313" key="1">
    <source>
        <dbReference type="EMBL" id="GID72402.1"/>
    </source>
</evidence>
<sequence>MVPVSVAWIDRQYDRENGGRYAEHVLASAKEFGDCWGDISPVGFVCVAWRLATAPQLDPGYVRLHRRVLSAECLRNEWDGSLVVRARLVAPWPEALAGDQVWQQDRGWRGWPEMFGQFLQPSQRELSRVPHVRSTLQVDAPVPLGPLPPVPDGPGPAMVELAERAVTVLTREIGDLLGPMVGRLEA</sequence>
<gene>
    <name evidence="1" type="ORF">Ade02nite_10430</name>
</gene>
<accession>A0ABQ3XXC9</accession>
<keyword evidence="2" id="KW-1185">Reference proteome</keyword>